<proteinExistence type="predicted"/>
<evidence type="ECO:0000313" key="1">
    <source>
        <dbReference type="EMBL" id="CAH1984105.1"/>
    </source>
</evidence>
<gene>
    <name evidence="1" type="ORF">ACAOBT_LOCUS15906</name>
</gene>
<dbReference type="Proteomes" id="UP001152888">
    <property type="component" value="Unassembled WGS sequence"/>
</dbReference>
<protein>
    <submittedName>
        <fullName evidence="1">Uncharacterized protein</fullName>
    </submittedName>
</protein>
<comment type="caution">
    <text evidence="1">The sequence shown here is derived from an EMBL/GenBank/DDBJ whole genome shotgun (WGS) entry which is preliminary data.</text>
</comment>
<organism evidence="1 2">
    <name type="scientific">Acanthoscelides obtectus</name>
    <name type="common">Bean weevil</name>
    <name type="synonym">Bruchus obtectus</name>
    <dbReference type="NCBI Taxonomy" id="200917"/>
    <lineage>
        <taxon>Eukaryota</taxon>
        <taxon>Metazoa</taxon>
        <taxon>Ecdysozoa</taxon>
        <taxon>Arthropoda</taxon>
        <taxon>Hexapoda</taxon>
        <taxon>Insecta</taxon>
        <taxon>Pterygota</taxon>
        <taxon>Neoptera</taxon>
        <taxon>Endopterygota</taxon>
        <taxon>Coleoptera</taxon>
        <taxon>Polyphaga</taxon>
        <taxon>Cucujiformia</taxon>
        <taxon>Chrysomeloidea</taxon>
        <taxon>Chrysomelidae</taxon>
        <taxon>Bruchinae</taxon>
        <taxon>Bruchini</taxon>
        <taxon>Acanthoscelides</taxon>
    </lineage>
</organism>
<dbReference type="AlphaFoldDB" id="A0A9P0L0K5"/>
<dbReference type="EMBL" id="CAKOFQ010006951">
    <property type="protein sequence ID" value="CAH1984105.1"/>
    <property type="molecule type" value="Genomic_DNA"/>
</dbReference>
<accession>A0A9P0L0K5</accession>
<evidence type="ECO:0000313" key="2">
    <source>
        <dbReference type="Proteomes" id="UP001152888"/>
    </source>
</evidence>
<sequence length="82" mass="9615">MTNWTKHNVEVATKTNKNTPEVIIGTSEIIEIVEKECEHPRECCEKKVLVQQRAKHQIQIHAMMDSNFSQIKRGNDLRERQD</sequence>
<name>A0A9P0L0K5_ACAOB</name>
<keyword evidence="2" id="KW-1185">Reference proteome</keyword>
<reference evidence="1" key="1">
    <citation type="submission" date="2022-03" db="EMBL/GenBank/DDBJ databases">
        <authorList>
            <person name="Sayadi A."/>
        </authorList>
    </citation>
    <scope>NUCLEOTIDE SEQUENCE</scope>
</reference>